<dbReference type="AlphaFoldDB" id="A0A0L0T0E7"/>
<sequence>MPIQPSSNAMLHDAATLPESPGSDASLICTGVHVRINGTGFLDLDANGTAHGKLRAVRKRDEATAFSHDGTVLVCRSGPTAGHWVTVTATTVVCRTDFGPPAQVDLLPLGAHVHATAAPAPDAQAAHTGVLVALDTADAAREYLRVDEAGYAVTTADASLATPFTVTYYDDARRAGMSHGPPGPAKGGAVILGVASGPWARYYLSSSWDQGVGVYAKWDDASFFTLLPE</sequence>
<proteinExistence type="predicted"/>
<reference evidence="2" key="2">
    <citation type="submission" date="2009-11" db="EMBL/GenBank/DDBJ databases">
        <title>The Genome Sequence of Allomyces macrogynus strain ATCC 38327.</title>
        <authorList>
            <consortium name="The Broad Institute Genome Sequencing Platform"/>
            <person name="Russ C."/>
            <person name="Cuomo C."/>
            <person name="Shea T."/>
            <person name="Young S.K."/>
            <person name="Zeng Q."/>
            <person name="Koehrsen M."/>
            <person name="Haas B."/>
            <person name="Borodovsky M."/>
            <person name="Guigo R."/>
            <person name="Alvarado L."/>
            <person name="Berlin A."/>
            <person name="Borenstein D."/>
            <person name="Chen Z."/>
            <person name="Engels R."/>
            <person name="Freedman E."/>
            <person name="Gellesch M."/>
            <person name="Goldberg J."/>
            <person name="Griggs A."/>
            <person name="Gujja S."/>
            <person name="Heiman D."/>
            <person name="Hepburn T."/>
            <person name="Howarth C."/>
            <person name="Jen D."/>
            <person name="Larson L."/>
            <person name="Lewis B."/>
            <person name="Mehta T."/>
            <person name="Park D."/>
            <person name="Pearson M."/>
            <person name="Roberts A."/>
            <person name="Saif S."/>
            <person name="Shenoy N."/>
            <person name="Sisk P."/>
            <person name="Stolte C."/>
            <person name="Sykes S."/>
            <person name="Walk T."/>
            <person name="White J."/>
            <person name="Yandava C."/>
            <person name="Burger G."/>
            <person name="Gray M.W."/>
            <person name="Holland P.W.H."/>
            <person name="King N."/>
            <person name="Lang F.B.F."/>
            <person name="Roger A.J."/>
            <person name="Ruiz-Trillo I."/>
            <person name="Lander E."/>
            <person name="Nusbaum C."/>
        </authorList>
    </citation>
    <scope>NUCLEOTIDE SEQUENCE [LARGE SCALE GENOMIC DNA]</scope>
    <source>
        <strain evidence="2">ATCC 38327</strain>
    </source>
</reference>
<reference evidence="1 2" key="1">
    <citation type="submission" date="2009-11" db="EMBL/GenBank/DDBJ databases">
        <title>Annotation of Allomyces macrogynus ATCC 38327.</title>
        <authorList>
            <consortium name="The Broad Institute Genome Sequencing Platform"/>
            <person name="Russ C."/>
            <person name="Cuomo C."/>
            <person name="Burger G."/>
            <person name="Gray M.W."/>
            <person name="Holland P.W.H."/>
            <person name="King N."/>
            <person name="Lang F.B.F."/>
            <person name="Roger A.J."/>
            <person name="Ruiz-Trillo I."/>
            <person name="Young S.K."/>
            <person name="Zeng Q."/>
            <person name="Gargeya S."/>
            <person name="Fitzgerald M."/>
            <person name="Haas B."/>
            <person name="Abouelleil A."/>
            <person name="Alvarado L."/>
            <person name="Arachchi H.M."/>
            <person name="Berlin A."/>
            <person name="Chapman S.B."/>
            <person name="Gearin G."/>
            <person name="Goldberg J."/>
            <person name="Griggs A."/>
            <person name="Gujja S."/>
            <person name="Hansen M."/>
            <person name="Heiman D."/>
            <person name="Howarth C."/>
            <person name="Larimer J."/>
            <person name="Lui A."/>
            <person name="MacDonald P.J.P."/>
            <person name="McCowen C."/>
            <person name="Montmayeur A."/>
            <person name="Murphy C."/>
            <person name="Neiman D."/>
            <person name="Pearson M."/>
            <person name="Priest M."/>
            <person name="Roberts A."/>
            <person name="Saif S."/>
            <person name="Shea T."/>
            <person name="Sisk P."/>
            <person name="Stolte C."/>
            <person name="Sykes S."/>
            <person name="Wortman J."/>
            <person name="Nusbaum C."/>
            <person name="Birren B."/>
        </authorList>
    </citation>
    <scope>NUCLEOTIDE SEQUENCE [LARGE SCALE GENOMIC DNA]</scope>
    <source>
        <strain evidence="1 2">ATCC 38327</strain>
    </source>
</reference>
<evidence type="ECO:0000313" key="1">
    <source>
        <dbReference type="EMBL" id="KNE68120.1"/>
    </source>
</evidence>
<protein>
    <submittedName>
        <fullName evidence="1">Uncharacterized protein</fullName>
    </submittedName>
</protein>
<evidence type="ECO:0000313" key="2">
    <source>
        <dbReference type="Proteomes" id="UP000054350"/>
    </source>
</evidence>
<dbReference type="EMBL" id="GG745355">
    <property type="protein sequence ID" value="KNE68120.1"/>
    <property type="molecule type" value="Genomic_DNA"/>
</dbReference>
<organism evidence="1 2">
    <name type="scientific">Allomyces macrogynus (strain ATCC 38327)</name>
    <name type="common">Allomyces javanicus var. macrogynus</name>
    <dbReference type="NCBI Taxonomy" id="578462"/>
    <lineage>
        <taxon>Eukaryota</taxon>
        <taxon>Fungi</taxon>
        <taxon>Fungi incertae sedis</taxon>
        <taxon>Blastocladiomycota</taxon>
        <taxon>Blastocladiomycetes</taxon>
        <taxon>Blastocladiales</taxon>
        <taxon>Blastocladiaceae</taxon>
        <taxon>Allomyces</taxon>
    </lineage>
</organism>
<accession>A0A0L0T0E7</accession>
<dbReference type="Proteomes" id="UP000054350">
    <property type="component" value="Unassembled WGS sequence"/>
</dbReference>
<name>A0A0L0T0E7_ALLM3</name>
<gene>
    <name evidence="1" type="ORF">AMAG_13290</name>
</gene>
<dbReference type="VEuPathDB" id="FungiDB:AMAG_13290"/>
<keyword evidence="2" id="KW-1185">Reference proteome</keyword>
<dbReference type="OrthoDB" id="10288753at2759"/>